<proteinExistence type="predicted"/>
<gene>
    <name evidence="2" type="ORF">SAMN05216480_11830</name>
</gene>
<keyword evidence="3" id="KW-1185">Reference proteome</keyword>
<sequence length="146" mass="16771">MESSFYITLFFLLAVCTYVLPYGFNKRRLTKLASLEADKTYYTIFKQNYSYQVTVEISIDDYQMFKKYITPYKPIMYEGNQCFMGDSNINIHFPEQSVSISGKFNSIQCGKADISKTTVSIEKAIILKTFKSNIPNIIALEIALSI</sequence>
<dbReference type="Proteomes" id="UP000199138">
    <property type="component" value="Unassembled WGS sequence"/>
</dbReference>
<evidence type="ECO:0000313" key="2">
    <source>
        <dbReference type="EMBL" id="SFU74325.1"/>
    </source>
</evidence>
<dbReference type="EMBL" id="FPBK01000018">
    <property type="protein sequence ID" value="SFU74325.1"/>
    <property type="molecule type" value="Genomic_DNA"/>
</dbReference>
<evidence type="ECO:0000256" key="1">
    <source>
        <dbReference type="SAM" id="Phobius"/>
    </source>
</evidence>
<organism evidence="2 3">
    <name type="scientific">Pustulibacterium marinum</name>
    <dbReference type="NCBI Taxonomy" id="1224947"/>
    <lineage>
        <taxon>Bacteria</taxon>
        <taxon>Pseudomonadati</taxon>
        <taxon>Bacteroidota</taxon>
        <taxon>Flavobacteriia</taxon>
        <taxon>Flavobacteriales</taxon>
        <taxon>Flavobacteriaceae</taxon>
        <taxon>Pustulibacterium</taxon>
    </lineage>
</organism>
<evidence type="ECO:0000313" key="3">
    <source>
        <dbReference type="Proteomes" id="UP000199138"/>
    </source>
</evidence>
<accession>A0A1I7IN06</accession>
<dbReference type="AlphaFoldDB" id="A0A1I7IN06"/>
<keyword evidence="1" id="KW-0472">Membrane</keyword>
<keyword evidence="1" id="KW-0812">Transmembrane</keyword>
<protein>
    <submittedName>
        <fullName evidence="2">Uncharacterized protein</fullName>
    </submittedName>
</protein>
<reference evidence="2 3" key="1">
    <citation type="submission" date="2016-10" db="EMBL/GenBank/DDBJ databases">
        <authorList>
            <person name="de Groot N.N."/>
        </authorList>
    </citation>
    <scope>NUCLEOTIDE SEQUENCE [LARGE SCALE GENOMIC DNA]</scope>
    <source>
        <strain evidence="2 3">CGMCC 1.12333</strain>
    </source>
</reference>
<name>A0A1I7IN06_9FLAO</name>
<feature type="transmembrane region" description="Helical" evidence="1">
    <location>
        <begin position="6"/>
        <end position="24"/>
    </location>
</feature>
<dbReference type="RefSeq" id="WP_093026346.1">
    <property type="nucleotide sequence ID" value="NZ_FPBK01000018.1"/>
</dbReference>
<keyword evidence="1" id="KW-1133">Transmembrane helix</keyword>